<keyword evidence="1" id="KW-0812">Transmembrane</keyword>
<reference evidence="2 3" key="1">
    <citation type="submission" date="2019-02" db="EMBL/GenBank/DDBJ databases">
        <authorList>
            <consortium name="Pathogen Informatics"/>
        </authorList>
    </citation>
    <scope>NUCLEOTIDE SEQUENCE [LARGE SCALE GENOMIC DNA]</scope>
    <source>
        <strain evidence="2 3">3012STDY6756503</strain>
    </source>
</reference>
<feature type="transmembrane region" description="Helical" evidence="1">
    <location>
        <begin position="217"/>
        <end position="236"/>
    </location>
</feature>
<feature type="transmembrane region" description="Helical" evidence="1">
    <location>
        <begin position="154"/>
        <end position="177"/>
    </location>
</feature>
<comment type="caution">
    <text evidence="2">The sequence shown here is derived from an EMBL/GenBank/DDBJ whole genome shotgun (WGS) entry which is preliminary data.</text>
</comment>
<feature type="transmembrane region" description="Helical" evidence="1">
    <location>
        <begin position="37"/>
        <end position="57"/>
    </location>
</feature>
<feature type="transmembrane region" description="Helical" evidence="1">
    <location>
        <begin position="242"/>
        <end position="261"/>
    </location>
</feature>
<dbReference type="Proteomes" id="UP000360750">
    <property type="component" value="Unassembled WGS sequence"/>
</dbReference>
<evidence type="ECO:0000313" key="3">
    <source>
        <dbReference type="Proteomes" id="UP000360750"/>
    </source>
</evidence>
<feature type="transmembrane region" description="Helical" evidence="1">
    <location>
        <begin position="189"/>
        <end position="210"/>
    </location>
</feature>
<keyword evidence="1" id="KW-1133">Transmembrane helix</keyword>
<dbReference type="PANTHER" id="PTHR40761">
    <property type="entry name" value="CONSERVED INTEGRAL MEMBRANE ALANINE VALINE AND LEUCINE RICH PROTEIN-RELATED"/>
    <property type="match status" value="1"/>
</dbReference>
<gene>
    <name evidence="2" type="ORF">NCTC8139_01732</name>
</gene>
<organism evidence="2 3">
    <name type="scientific">Gordonia paraffinivorans</name>
    <dbReference type="NCBI Taxonomy" id="175628"/>
    <lineage>
        <taxon>Bacteria</taxon>
        <taxon>Bacillati</taxon>
        <taxon>Actinomycetota</taxon>
        <taxon>Actinomycetes</taxon>
        <taxon>Mycobacteriales</taxon>
        <taxon>Gordoniaceae</taxon>
        <taxon>Gordonia</taxon>
    </lineage>
</organism>
<proteinExistence type="predicted"/>
<evidence type="ECO:0000256" key="1">
    <source>
        <dbReference type="SAM" id="Phobius"/>
    </source>
</evidence>
<feature type="transmembrane region" description="Helical" evidence="1">
    <location>
        <begin position="6"/>
        <end position="25"/>
    </location>
</feature>
<name>A0ABD7V1U6_9ACTN</name>
<sequence length="293" mass="30746">MDVHTWVPALLAVLAALLIAAGTVLRQRASRVNGAITRGWWLGAAIALCGFALQAAALGLGSILLVQPLIVLAVLFALPLEAWADHRHPARIEWAWGGVLVVCVATFLTVARPEPSMRRPDALLMWSTVGSVAALVIALVLLAQRCSPHYKALFYGLVAGILFGVSALLVKAIVYQVTHEFLHTFVQPAIYLFVLVVVGAVVAQQVGFAAGDLQTSFPSMTVAEPAVAMVLGVLLLGENLKVSVPTALFLGVVLAVMIRAVSELAKLSAVRGEEKAVAAEAAQTDQAAGRPAA</sequence>
<dbReference type="PANTHER" id="PTHR40761:SF1">
    <property type="entry name" value="CONSERVED INTEGRAL MEMBRANE ALANINE VALINE AND LEUCINE RICH PROTEIN-RELATED"/>
    <property type="match status" value="1"/>
</dbReference>
<dbReference type="NCBIfam" id="NF038012">
    <property type="entry name" value="DMT_1"/>
    <property type="match status" value="1"/>
</dbReference>
<evidence type="ECO:0000313" key="2">
    <source>
        <dbReference type="EMBL" id="VFA88190.1"/>
    </source>
</evidence>
<feature type="transmembrane region" description="Helical" evidence="1">
    <location>
        <begin position="63"/>
        <end position="82"/>
    </location>
</feature>
<dbReference type="AlphaFoldDB" id="A0ABD7V1U6"/>
<keyword evidence="1" id="KW-0472">Membrane</keyword>
<protein>
    <submittedName>
        <fullName evidence="2">Uncharacterized protein</fullName>
    </submittedName>
</protein>
<dbReference type="EMBL" id="CAACYD010000006">
    <property type="protein sequence ID" value="VFA88190.1"/>
    <property type="molecule type" value="Genomic_DNA"/>
</dbReference>
<feature type="transmembrane region" description="Helical" evidence="1">
    <location>
        <begin position="123"/>
        <end position="142"/>
    </location>
</feature>
<feature type="transmembrane region" description="Helical" evidence="1">
    <location>
        <begin position="94"/>
        <end position="111"/>
    </location>
</feature>
<accession>A0ABD7V1U6</accession>